<evidence type="ECO:0000313" key="3">
    <source>
        <dbReference type="Proteomes" id="UP000708208"/>
    </source>
</evidence>
<gene>
    <name evidence="2" type="ORF">AFUS01_LOCUS31387</name>
</gene>
<evidence type="ECO:0000256" key="1">
    <source>
        <dbReference type="SAM" id="MobiDB-lite"/>
    </source>
</evidence>
<proteinExistence type="predicted"/>
<evidence type="ECO:0000313" key="2">
    <source>
        <dbReference type="EMBL" id="CAG7821024.1"/>
    </source>
</evidence>
<sequence>MGQSETYGDTPLGMCTRNPRPPLVGTSSSQEYPQSKRPLLQYPFGLSRLKPQQLLGGQQQQQQQHQRQVHQPQIC</sequence>
<name>A0A8J2PQT6_9HEXA</name>
<feature type="region of interest" description="Disordered" evidence="1">
    <location>
        <begin position="51"/>
        <end position="75"/>
    </location>
</feature>
<protein>
    <submittedName>
        <fullName evidence="2">Uncharacterized protein</fullName>
    </submittedName>
</protein>
<keyword evidence="3" id="KW-1185">Reference proteome</keyword>
<feature type="region of interest" description="Disordered" evidence="1">
    <location>
        <begin position="1"/>
        <end position="38"/>
    </location>
</feature>
<dbReference type="EMBL" id="CAJVCH010497720">
    <property type="protein sequence ID" value="CAG7821024.1"/>
    <property type="molecule type" value="Genomic_DNA"/>
</dbReference>
<comment type="caution">
    <text evidence="2">The sequence shown here is derived from an EMBL/GenBank/DDBJ whole genome shotgun (WGS) entry which is preliminary data.</text>
</comment>
<organism evidence="2 3">
    <name type="scientific">Allacma fusca</name>
    <dbReference type="NCBI Taxonomy" id="39272"/>
    <lineage>
        <taxon>Eukaryota</taxon>
        <taxon>Metazoa</taxon>
        <taxon>Ecdysozoa</taxon>
        <taxon>Arthropoda</taxon>
        <taxon>Hexapoda</taxon>
        <taxon>Collembola</taxon>
        <taxon>Symphypleona</taxon>
        <taxon>Sminthuridae</taxon>
        <taxon>Allacma</taxon>
    </lineage>
</organism>
<dbReference type="Proteomes" id="UP000708208">
    <property type="component" value="Unassembled WGS sequence"/>
</dbReference>
<reference evidence="2" key="1">
    <citation type="submission" date="2021-06" db="EMBL/GenBank/DDBJ databases">
        <authorList>
            <person name="Hodson N. C."/>
            <person name="Mongue J. A."/>
            <person name="Jaron S. K."/>
        </authorList>
    </citation>
    <scope>NUCLEOTIDE SEQUENCE</scope>
</reference>
<accession>A0A8J2PQT6</accession>
<dbReference type="AlphaFoldDB" id="A0A8J2PQT6"/>